<dbReference type="AlphaFoldDB" id="A0A2H3KPE4"/>
<organism evidence="3 4">
    <name type="scientific">Candidatus Chloroploca asiatica</name>
    <dbReference type="NCBI Taxonomy" id="1506545"/>
    <lineage>
        <taxon>Bacteria</taxon>
        <taxon>Bacillati</taxon>
        <taxon>Chloroflexota</taxon>
        <taxon>Chloroflexia</taxon>
        <taxon>Chloroflexales</taxon>
        <taxon>Chloroflexineae</taxon>
        <taxon>Oscillochloridaceae</taxon>
        <taxon>Candidatus Chloroploca</taxon>
    </lineage>
</organism>
<sequence>MRGRKTLIEYRLLGRTGVRVAPICIGTMNFGNPTPEDEAARMLDWALDAGLNFFDTANSYNAGESEAIIGRALAASGRRHEVILATKAHYPTGPGPNERGNSRLHLLRACEDSLRRLKTDYIDLYQIHRPDPTVPVEETLGVLTDLVRQGKVRYIGCSTHPAWRVMEALMISAMKGLARYVSEQPPYNLLDRRIENELVPLCQAHNLALMPWSPMAQGVLAGRYHDAQAVPTDSRAALRGGIYAERVTAAGVEVGKRFVALAEAHGVAPAHLALLWVKDQPGITAPIFGPRTLAQLEAMLPVATMQLSDELRAACDELVPPGTAVVNFHNTSGWMRMRVT</sequence>
<proteinExistence type="predicted"/>
<dbReference type="Proteomes" id="UP000220922">
    <property type="component" value="Unassembled WGS sequence"/>
</dbReference>
<dbReference type="GO" id="GO:0005829">
    <property type="term" value="C:cytosol"/>
    <property type="evidence" value="ECO:0007669"/>
    <property type="project" value="TreeGrafter"/>
</dbReference>
<dbReference type="OrthoDB" id="9773828at2"/>
<dbReference type="Gene3D" id="3.20.20.100">
    <property type="entry name" value="NADP-dependent oxidoreductase domain"/>
    <property type="match status" value="1"/>
</dbReference>
<dbReference type="FunFam" id="3.20.20.100:FF:000004">
    <property type="entry name" value="Oxidoreductase, aldo/keto reductase"/>
    <property type="match status" value="1"/>
</dbReference>
<feature type="domain" description="NADP-dependent oxidoreductase" evidence="2">
    <location>
        <begin position="22"/>
        <end position="318"/>
    </location>
</feature>
<dbReference type="SUPFAM" id="SSF51430">
    <property type="entry name" value="NAD(P)-linked oxidoreductase"/>
    <property type="match status" value="1"/>
</dbReference>
<dbReference type="PANTHER" id="PTHR43364">
    <property type="entry name" value="NADH-SPECIFIC METHYLGLYOXAL REDUCTASE-RELATED"/>
    <property type="match status" value="1"/>
</dbReference>
<reference evidence="3 4" key="1">
    <citation type="submission" date="2016-05" db="EMBL/GenBank/DDBJ databases">
        <authorList>
            <person name="Lavstsen T."/>
            <person name="Jespersen J.S."/>
        </authorList>
    </citation>
    <scope>NUCLEOTIDE SEQUENCE [LARGE SCALE GENOMIC DNA]</scope>
    <source>
        <strain evidence="3 4">B7-9</strain>
    </source>
</reference>
<comment type="caution">
    <text evidence="3">The sequence shown here is derived from an EMBL/GenBank/DDBJ whole genome shotgun (WGS) entry which is preliminary data.</text>
</comment>
<evidence type="ECO:0000259" key="2">
    <source>
        <dbReference type="Pfam" id="PF00248"/>
    </source>
</evidence>
<dbReference type="CDD" id="cd19087">
    <property type="entry name" value="AKR_AKR12A1_B1_C1"/>
    <property type="match status" value="1"/>
</dbReference>
<gene>
    <name evidence="3" type="ORF">A9Q02_22245</name>
</gene>
<dbReference type="InterPro" id="IPR050523">
    <property type="entry name" value="AKR_Detox_Biosynth"/>
</dbReference>
<protein>
    <submittedName>
        <fullName evidence="3">Aldo/keto reductase</fullName>
    </submittedName>
</protein>
<name>A0A2H3KPE4_9CHLR</name>
<dbReference type="PRINTS" id="PR00069">
    <property type="entry name" value="ALDKETRDTASE"/>
</dbReference>
<evidence type="ECO:0000256" key="1">
    <source>
        <dbReference type="ARBA" id="ARBA00023002"/>
    </source>
</evidence>
<dbReference type="EMBL" id="LYXE01000076">
    <property type="protein sequence ID" value="PDV99301.1"/>
    <property type="molecule type" value="Genomic_DNA"/>
</dbReference>
<dbReference type="InterPro" id="IPR020471">
    <property type="entry name" value="AKR"/>
</dbReference>
<evidence type="ECO:0000313" key="4">
    <source>
        <dbReference type="Proteomes" id="UP000220922"/>
    </source>
</evidence>
<keyword evidence="4" id="KW-1185">Reference proteome</keyword>
<keyword evidence="1" id="KW-0560">Oxidoreductase</keyword>
<accession>A0A2H3KPE4</accession>
<dbReference type="InterPro" id="IPR023210">
    <property type="entry name" value="NADP_OxRdtase_dom"/>
</dbReference>
<dbReference type="Pfam" id="PF00248">
    <property type="entry name" value="Aldo_ket_red"/>
    <property type="match status" value="1"/>
</dbReference>
<dbReference type="InterPro" id="IPR036812">
    <property type="entry name" value="NAD(P)_OxRdtase_dom_sf"/>
</dbReference>
<dbReference type="GO" id="GO:0016491">
    <property type="term" value="F:oxidoreductase activity"/>
    <property type="evidence" value="ECO:0007669"/>
    <property type="project" value="UniProtKB-KW"/>
</dbReference>
<evidence type="ECO:0000313" key="3">
    <source>
        <dbReference type="EMBL" id="PDV99301.1"/>
    </source>
</evidence>
<dbReference type="PANTHER" id="PTHR43364:SF4">
    <property type="entry name" value="NAD(P)-LINKED OXIDOREDUCTASE SUPERFAMILY PROTEIN"/>
    <property type="match status" value="1"/>
</dbReference>